<evidence type="ECO:0000313" key="2">
    <source>
        <dbReference type="EMBL" id="KAK4434305.1"/>
    </source>
</evidence>
<accession>A0AAE1YQ24</accession>
<organism evidence="2 3">
    <name type="scientific">Sesamum alatum</name>
    <dbReference type="NCBI Taxonomy" id="300844"/>
    <lineage>
        <taxon>Eukaryota</taxon>
        <taxon>Viridiplantae</taxon>
        <taxon>Streptophyta</taxon>
        <taxon>Embryophyta</taxon>
        <taxon>Tracheophyta</taxon>
        <taxon>Spermatophyta</taxon>
        <taxon>Magnoliopsida</taxon>
        <taxon>eudicotyledons</taxon>
        <taxon>Gunneridae</taxon>
        <taxon>Pentapetalae</taxon>
        <taxon>asterids</taxon>
        <taxon>lamiids</taxon>
        <taxon>Lamiales</taxon>
        <taxon>Pedaliaceae</taxon>
        <taxon>Sesamum</taxon>
    </lineage>
</organism>
<dbReference type="Proteomes" id="UP001293254">
    <property type="component" value="Unassembled WGS sequence"/>
</dbReference>
<reference evidence="2" key="1">
    <citation type="submission" date="2020-06" db="EMBL/GenBank/DDBJ databases">
        <authorList>
            <person name="Li T."/>
            <person name="Hu X."/>
            <person name="Zhang T."/>
            <person name="Song X."/>
            <person name="Zhang H."/>
            <person name="Dai N."/>
            <person name="Sheng W."/>
            <person name="Hou X."/>
            <person name="Wei L."/>
        </authorList>
    </citation>
    <scope>NUCLEOTIDE SEQUENCE</scope>
    <source>
        <strain evidence="2">3651</strain>
        <tissue evidence="2">Leaf</tissue>
    </source>
</reference>
<dbReference type="InterPro" id="IPR006566">
    <property type="entry name" value="FBD"/>
</dbReference>
<dbReference type="EMBL" id="JACGWO010000002">
    <property type="protein sequence ID" value="KAK4434305.1"/>
    <property type="molecule type" value="Genomic_DNA"/>
</dbReference>
<comment type="caution">
    <text evidence="2">The sequence shown here is derived from an EMBL/GenBank/DDBJ whole genome shotgun (WGS) entry which is preliminary data.</text>
</comment>
<dbReference type="InterPro" id="IPR053772">
    <property type="entry name" value="At1g61320/At1g61330-like"/>
</dbReference>
<feature type="domain" description="FBD" evidence="1">
    <location>
        <begin position="170"/>
        <end position="242"/>
    </location>
</feature>
<evidence type="ECO:0000259" key="1">
    <source>
        <dbReference type="SMART" id="SM00579"/>
    </source>
</evidence>
<proteinExistence type="predicted"/>
<reference evidence="2" key="2">
    <citation type="journal article" date="2024" name="Plant">
        <title>Genomic evolution and insights into agronomic trait innovations of Sesamum species.</title>
        <authorList>
            <person name="Miao H."/>
            <person name="Wang L."/>
            <person name="Qu L."/>
            <person name="Liu H."/>
            <person name="Sun Y."/>
            <person name="Le M."/>
            <person name="Wang Q."/>
            <person name="Wei S."/>
            <person name="Zheng Y."/>
            <person name="Lin W."/>
            <person name="Duan Y."/>
            <person name="Cao H."/>
            <person name="Xiong S."/>
            <person name="Wang X."/>
            <person name="Wei L."/>
            <person name="Li C."/>
            <person name="Ma Q."/>
            <person name="Ju M."/>
            <person name="Zhao R."/>
            <person name="Li G."/>
            <person name="Mu C."/>
            <person name="Tian Q."/>
            <person name="Mei H."/>
            <person name="Zhang T."/>
            <person name="Gao T."/>
            <person name="Zhang H."/>
        </authorList>
    </citation>
    <scope>NUCLEOTIDE SEQUENCE</scope>
    <source>
        <strain evidence="2">3651</strain>
    </source>
</reference>
<dbReference type="PANTHER" id="PTHR34145">
    <property type="entry name" value="OS02G0105600 PROTEIN"/>
    <property type="match status" value="1"/>
</dbReference>
<name>A0AAE1YQ24_9LAMI</name>
<dbReference type="AlphaFoldDB" id="A0AAE1YQ24"/>
<gene>
    <name evidence="2" type="ORF">Salat_0593300</name>
</gene>
<evidence type="ECO:0000313" key="3">
    <source>
        <dbReference type="Proteomes" id="UP001293254"/>
    </source>
</evidence>
<keyword evidence="3" id="KW-1185">Reference proteome</keyword>
<dbReference type="SMART" id="SM00579">
    <property type="entry name" value="FBD"/>
    <property type="match status" value="1"/>
</dbReference>
<dbReference type="PANTHER" id="PTHR34145:SF28">
    <property type="entry name" value="F-BOX DOMAIN-CONTAINING PROTEIN"/>
    <property type="match status" value="1"/>
</dbReference>
<protein>
    <recommendedName>
        <fullName evidence="1">FBD domain-containing protein</fullName>
    </recommendedName>
</protein>
<sequence>MLEYLDLHRLDCDIGELDIDAPNLKSFSFFGRFNSICLKNASHLAKMSVSLGYVKVLDYDMFEDYAIFDPYESDRNLIEVLGQLSSLKSDGGFLLFLARGGVPRKLPINLNHLTDLCLSFLRFECIAEVMCALCLIRSSPNLQSLTIIALQSFGVNMKTTQHLKAQQKHEIPLGCLKIVKICWFSGVKPEMEFVKLLLSAATVLRKLEINFKYAAETRKGSKTLKQLLSFCRASAEAQIIFQGRCSIT</sequence>